<proteinExistence type="predicted"/>
<gene>
    <name evidence="1" type="ORF">ACFOSX_01135</name>
</gene>
<feature type="non-terminal residue" evidence="1">
    <location>
        <position position="1"/>
    </location>
</feature>
<keyword evidence="2" id="KW-1185">Reference proteome</keyword>
<name>A0ABV8AFQ4_9FLAO</name>
<protein>
    <recommendedName>
        <fullName evidence="3">HYR domain-containing protein</fullName>
    </recommendedName>
</protein>
<sequence>IVMTDTGVVADAEGCGFSQTWTANFTDDCGNAADEVSVTYTWIVDTDKPVITSSVEGGDLGCNPTAIPMPEFTLDEACSPGDIVMTDTGVVADAEGCGFSQTWTANFTDDCGNAADEVSVTYTWIVDTDKPVITSSVEGGDLGCNPTAIPMPEFTIDEACSPGDIVMTDTGIVADAEGCGFSQTWTANFTDDCGNAA</sequence>
<evidence type="ECO:0000313" key="2">
    <source>
        <dbReference type="Proteomes" id="UP001595812"/>
    </source>
</evidence>
<dbReference type="RefSeq" id="WP_386096169.1">
    <property type="nucleotide sequence ID" value="NZ_JBHSAT010000003.1"/>
</dbReference>
<organism evidence="1 2">
    <name type="scientific">Winogradskyella maritima</name>
    <dbReference type="NCBI Taxonomy" id="1517766"/>
    <lineage>
        <taxon>Bacteria</taxon>
        <taxon>Pseudomonadati</taxon>
        <taxon>Bacteroidota</taxon>
        <taxon>Flavobacteriia</taxon>
        <taxon>Flavobacteriales</taxon>
        <taxon>Flavobacteriaceae</taxon>
        <taxon>Winogradskyella</taxon>
    </lineage>
</organism>
<comment type="caution">
    <text evidence="1">The sequence shown here is derived from an EMBL/GenBank/DDBJ whole genome shotgun (WGS) entry which is preliminary data.</text>
</comment>
<evidence type="ECO:0000313" key="1">
    <source>
        <dbReference type="EMBL" id="MFC3875820.1"/>
    </source>
</evidence>
<feature type="non-terminal residue" evidence="1">
    <location>
        <position position="197"/>
    </location>
</feature>
<accession>A0ABV8AFQ4</accession>
<dbReference type="Proteomes" id="UP001595812">
    <property type="component" value="Unassembled WGS sequence"/>
</dbReference>
<dbReference type="EMBL" id="JBHSAT010000003">
    <property type="protein sequence ID" value="MFC3875820.1"/>
    <property type="molecule type" value="Genomic_DNA"/>
</dbReference>
<reference evidence="2" key="1">
    <citation type="journal article" date="2019" name="Int. J. Syst. Evol. Microbiol.">
        <title>The Global Catalogue of Microorganisms (GCM) 10K type strain sequencing project: providing services to taxonomists for standard genome sequencing and annotation.</title>
        <authorList>
            <consortium name="The Broad Institute Genomics Platform"/>
            <consortium name="The Broad Institute Genome Sequencing Center for Infectious Disease"/>
            <person name="Wu L."/>
            <person name="Ma J."/>
        </authorList>
    </citation>
    <scope>NUCLEOTIDE SEQUENCE [LARGE SCALE GENOMIC DNA]</scope>
    <source>
        <strain evidence="2">CECT 8979</strain>
    </source>
</reference>
<evidence type="ECO:0008006" key="3">
    <source>
        <dbReference type="Google" id="ProtNLM"/>
    </source>
</evidence>